<dbReference type="Pfam" id="PF00239">
    <property type="entry name" value="Resolvase"/>
    <property type="match status" value="1"/>
</dbReference>
<dbReference type="Gene3D" id="3.40.50.1390">
    <property type="entry name" value="Resolvase, N-terminal catalytic domain"/>
    <property type="match status" value="1"/>
</dbReference>
<dbReference type="SUPFAM" id="SSF53041">
    <property type="entry name" value="Resolvase-like"/>
    <property type="match status" value="1"/>
</dbReference>
<dbReference type="Pfam" id="PF07508">
    <property type="entry name" value="Recombinase"/>
    <property type="match status" value="1"/>
</dbReference>
<dbReference type="EMBL" id="CP046172">
    <property type="protein sequence ID" value="QIS08218.1"/>
    <property type="molecule type" value="Genomic_DNA"/>
</dbReference>
<dbReference type="GO" id="GO:0000150">
    <property type="term" value="F:DNA strand exchange activity"/>
    <property type="evidence" value="ECO:0007669"/>
    <property type="project" value="InterPro"/>
</dbReference>
<dbReference type="SMART" id="SM00857">
    <property type="entry name" value="Resolvase"/>
    <property type="match status" value="1"/>
</dbReference>
<dbReference type="InterPro" id="IPR038109">
    <property type="entry name" value="DNA_bind_recomb_sf"/>
</dbReference>
<dbReference type="GO" id="GO:0003677">
    <property type="term" value="F:DNA binding"/>
    <property type="evidence" value="ECO:0007669"/>
    <property type="project" value="UniProtKB-KW"/>
</dbReference>
<dbReference type="InterPro" id="IPR006119">
    <property type="entry name" value="Resolv_N"/>
</dbReference>
<dbReference type="PANTHER" id="PTHR30461:SF2">
    <property type="entry name" value="SERINE RECOMBINASE PINE-RELATED"/>
    <property type="match status" value="1"/>
</dbReference>
<evidence type="ECO:0000259" key="3">
    <source>
        <dbReference type="PROSITE" id="PS51737"/>
    </source>
</evidence>
<keyword evidence="1" id="KW-0238">DNA-binding</keyword>
<dbReference type="Proteomes" id="UP000503540">
    <property type="component" value="Chromosome"/>
</dbReference>
<dbReference type="PANTHER" id="PTHR30461">
    <property type="entry name" value="DNA-INVERTASE FROM LAMBDOID PROPHAGE"/>
    <property type="match status" value="1"/>
</dbReference>
<dbReference type="RefSeq" id="WP_167471501.1">
    <property type="nucleotide sequence ID" value="NZ_CP046172.1"/>
</dbReference>
<protein>
    <submittedName>
        <fullName evidence="4">Recombinase family protein</fullName>
    </submittedName>
</protein>
<evidence type="ECO:0000256" key="1">
    <source>
        <dbReference type="ARBA" id="ARBA00023125"/>
    </source>
</evidence>
<proteinExistence type="predicted"/>
<gene>
    <name evidence="4" type="ORF">F5544_01475</name>
</gene>
<dbReference type="CDD" id="cd00338">
    <property type="entry name" value="Ser_Recombinase"/>
    <property type="match status" value="1"/>
</dbReference>
<sequence length="585" mass="64876">MNSNGTLRAIVGARVSHVQGPQKVSHIAQHATGNKWADDNGAAVVGTFQDLDVSASVSPFERPDLGQWFKEENAHAWDVMVFSKVDRAFRSIADSVDAAKWFRDNGKMLVFAEDGLKLDYRPGTASASFEGMMAELFIFLGAFFGQLELARFKSRAKDAHSVLRQTDRWASGVPPLGFKTIGHPSGKGKTLDTDPEGKALLYDMAGKLISGWSYTRIANHYNETGVRTGLQKARLANGKKIKENPWTVFTVREAMTSLKTQGYKITTRGTKKGEPVLTPTGEMIRLAPATFDDATWAQIQEAVAKRAIAPRSKTVAHNKYLGVGYCKCGASLTQKFDKRVRASGKVGDLHYYLCGRSPKTCRGTLIRAEALDAIVEKLFLITFGDTEVTTRVFVPGEDYSHDLEMVKATIARLRRESDAGLIVSEADEAEYMQRMAALVARRTDLEAKPSRPAGWVNKGLGKTYREVWTEPSTDRQQVLKDAGVKFYLTSAKPLVMEIEFAKPDPNIGRSRTALHETFEAMTRNGVAAVDFTGADQMPKPIMGHTWHQPMEGAWVLTSDAIMAQLEARELKREEQLSEEWDWDGE</sequence>
<evidence type="ECO:0000313" key="5">
    <source>
        <dbReference type="Proteomes" id="UP000503540"/>
    </source>
</evidence>
<dbReference type="KEGG" id="nah:F5544_01475"/>
<dbReference type="InterPro" id="IPR011109">
    <property type="entry name" value="DNA_bind_recombinase_dom"/>
</dbReference>
<dbReference type="PROSITE" id="PS51737">
    <property type="entry name" value="RECOMBINASE_DNA_BIND"/>
    <property type="match status" value="1"/>
</dbReference>
<keyword evidence="5" id="KW-1185">Reference proteome</keyword>
<dbReference type="AlphaFoldDB" id="A0A6G9Y4R1"/>
<dbReference type="InterPro" id="IPR050639">
    <property type="entry name" value="SSR_resolvase"/>
</dbReference>
<feature type="domain" description="Recombinase" evidence="3">
    <location>
        <begin position="175"/>
        <end position="309"/>
    </location>
</feature>
<reference evidence="4 5" key="1">
    <citation type="journal article" date="2019" name="ACS Chem. Biol.">
        <title>Identification and Mobilization of a Cryptic Antibiotic Biosynthesis Gene Locus from a Human-Pathogenic Nocardia Isolate.</title>
        <authorList>
            <person name="Herisse M."/>
            <person name="Ishida K."/>
            <person name="Porter J.L."/>
            <person name="Howden B."/>
            <person name="Hertweck C."/>
            <person name="Stinear T.P."/>
            <person name="Pidot S.J."/>
        </authorList>
    </citation>
    <scope>NUCLEOTIDE SEQUENCE [LARGE SCALE GENOMIC DNA]</scope>
    <source>
        <strain evidence="4 5">AUSMDU00012717</strain>
    </source>
</reference>
<evidence type="ECO:0000313" key="4">
    <source>
        <dbReference type="EMBL" id="QIS08218.1"/>
    </source>
</evidence>
<evidence type="ECO:0000256" key="2">
    <source>
        <dbReference type="ARBA" id="ARBA00023172"/>
    </source>
</evidence>
<keyword evidence="2" id="KW-0233">DNA recombination</keyword>
<organism evidence="4 5">
    <name type="scientific">Nocardia arthritidis</name>
    <dbReference type="NCBI Taxonomy" id="228602"/>
    <lineage>
        <taxon>Bacteria</taxon>
        <taxon>Bacillati</taxon>
        <taxon>Actinomycetota</taxon>
        <taxon>Actinomycetes</taxon>
        <taxon>Mycobacteriales</taxon>
        <taxon>Nocardiaceae</taxon>
        <taxon>Nocardia</taxon>
    </lineage>
</organism>
<name>A0A6G9Y4R1_9NOCA</name>
<dbReference type="InterPro" id="IPR036162">
    <property type="entry name" value="Resolvase-like_N_sf"/>
</dbReference>
<dbReference type="Gene3D" id="3.90.1750.20">
    <property type="entry name" value="Putative Large Serine Recombinase, Chain B, Domain 2"/>
    <property type="match status" value="1"/>
</dbReference>
<accession>A0A6G9Y4R1</accession>